<dbReference type="CDD" id="cd00082">
    <property type="entry name" value="HisKA"/>
    <property type="match status" value="1"/>
</dbReference>
<dbReference type="Gene3D" id="1.10.287.130">
    <property type="match status" value="1"/>
</dbReference>
<organism evidence="10 11">
    <name type="scientific">Chryseosolibacter histidini</name>
    <dbReference type="NCBI Taxonomy" id="2782349"/>
    <lineage>
        <taxon>Bacteria</taxon>
        <taxon>Pseudomonadati</taxon>
        <taxon>Bacteroidota</taxon>
        <taxon>Cytophagia</taxon>
        <taxon>Cytophagales</taxon>
        <taxon>Chryseotaleaceae</taxon>
        <taxon>Chryseosolibacter</taxon>
    </lineage>
</organism>
<dbReference type="AlphaFoldDB" id="A0AAP2GND4"/>
<dbReference type="PROSITE" id="PS50043">
    <property type="entry name" value="HTH_LUXR_2"/>
    <property type="match status" value="1"/>
</dbReference>
<dbReference type="GO" id="GO:0000155">
    <property type="term" value="F:phosphorelay sensor kinase activity"/>
    <property type="evidence" value="ECO:0007669"/>
    <property type="project" value="InterPro"/>
</dbReference>
<dbReference type="CDD" id="cd06170">
    <property type="entry name" value="LuxR_C_like"/>
    <property type="match status" value="1"/>
</dbReference>
<gene>
    <name evidence="10" type="ORF">KK083_05890</name>
</gene>
<dbReference type="InterPro" id="IPR001789">
    <property type="entry name" value="Sig_transdc_resp-reg_receiver"/>
</dbReference>
<dbReference type="PANTHER" id="PTHR43547:SF2">
    <property type="entry name" value="HYBRID SIGNAL TRANSDUCTION HISTIDINE KINASE C"/>
    <property type="match status" value="1"/>
</dbReference>
<dbReference type="PROSITE" id="PS50109">
    <property type="entry name" value="HIS_KIN"/>
    <property type="match status" value="1"/>
</dbReference>
<dbReference type="InterPro" id="IPR011006">
    <property type="entry name" value="CheY-like_superfamily"/>
</dbReference>
<comment type="catalytic activity">
    <reaction evidence="1">
        <text>ATP + protein L-histidine = ADP + protein N-phospho-L-histidine.</text>
        <dbReference type="EC" id="2.7.13.3"/>
    </reaction>
</comment>
<feature type="transmembrane region" description="Helical" evidence="6">
    <location>
        <begin position="144"/>
        <end position="169"/>
    </location>
</feature>
<dbReference type="InterPro" id="IPR036388">
    <property type="entry name" value="WH-like_DNA-bd_sf"/>
</dbReference>
<feature type="domain" description="Histidine kinase" evidence="8">
    <location>
        <begin position="284"/>
        <end position="495"/>
    </location>
</feature>
<feature type="transmembrane region" description="Helical" evidence="6">
    <location>
        <begin position="53"/>
        <end position="80"/>
    </location>
</feature>
<dbReference type="InterPro" id="IPR016032">
    <property type="entry name" value="Sig_transdc_resp-reg_C-effctor"/>
</dbReference>
<name>A0AAP2GND4_9BACT</name>
<dbReference type="PRINTS" id="PR00344">
    <property type="entry name" value="BCTRLSENSOR"/>
</dbReference>
<feature type="transmembrane region" description="Helical" evidence="6">
    <location>
        <begin position="101"/>
        <end position="124"/>
    </location>
</feature>
<dbReference type="RefSeq" id="WP_254161680.1">
    <property type="nucleotide sequence ID" value="NZ_JAHESF010000004.1"/>
</dbReference>
<evidence type="ECO:0000256" key="5">
    <source>
        <dbReference type="PROSITE-ProRule" id="PRU00169"/>
    </source>
</evidence>
<dbReference type="Gene3D" id="1.10.10.10">
    <property type="entry name" value="Winged helix-like DNA-binding domain superfamily/Winged helix DNA-binding domain"/>
    <property type="match status" value="1"/>
</dbReference>
<keyword evidence="6" id="KW-0472">Membrane</keyword>
<dbReference type="SUPFAM" id="SSF55874">
    <property type="entry name" value="ATPase domain of HSP90 chaperone/DNA topoisomerase II/histidine kinase"/>
    <property type="match status" value="1"/>
</dbReference>
<evidence type="ECO:0000259" key="8">
    <source>
        <dbReference type="PROSITE" id="PS50109"/>
    </source>
</evidence>
<dbReference type="SMART" id="SM00448">
    <property type="entry name" value="REC"/>
    <property type="match status" value="1"/>
</dbReference>
<reference evidence="10 11" key="1">
    <citation type="submission" date="2021-05" db="EMBL/GenBank/DDBJ databases">
        <title>A Polyphasic approach of four new species of the genus Ohtaekwangia: Ohtaekwangia histidinii sp. nov., Ohtaekwangia cretensis sp. nov., Ohtaekwangia indiensis sp. nov., Ohtaekwangia reichenbachii sp. nov. from diverse environment.</title>
        <authorList>
            <person name="Octaviana S."/>
        </authorList>
    </citation>
    <scope>NUCLEOTIDE SEQUENCE [LARGE SCALE GENOMIC DNA]</scope>
    <source>
        <strain evidence="10 11">PWU4</strain>
    </source>
</reference>
<protein>
    <recommendedName>
        <fullName evidence="2">histidine kinase</fullName>
        <ecNumber evidence="2">2.7.13.3</ecNumber>
    </recommendedName>
</protein>
<keyword evidence="11" id="KW-1185">Reference proteome</keyword>
<dbReference type="InterPro" id="IPR003661">
    <property type="entry name" value="HisK_dim/P_dom"/>
</dbReference>
<dbReference type="Proteomes" id="UP001319200">
    <property type="component" value="Unassembled WGS sequence"/>
</dbReference>
<sequence>MKQLLEQSKKQLLTPLGNARRKLLIILNIVYCILAPSFLISEKIATGNFVNDSIMWLVYGTAILFNALSAVYNILIFSEAKIDLKNSSSRIIRFLYDRQKNLDVFFGYASIIPVLFMSFCNMMGLGNPFNDSIITDFALAQSLMIVVVIITGRLPVLVWFLIVVAALFWNVSKRGWDYEYHYSTPTEVATYKKALDNKEAWALKRQAELADNNLNPPKVTRYFNIWMVFIIVSFLVAYFYSGITNDIFKIVPAVVHNIEQVSEESTRMELAQKTNEEKANTFINLAHETKTPLTLINNYLDEYIKKHGKTEEIEIIKWNVQRLTTDIINFFDLERFNRGINIYDHSQASDFGLIVSRKLPLFKSLAHTKEVEIREKIQGSCFVLAHPSAIERIVNNLLENSIKYTERGTINVALFAQADQICFSVTDTGIGIPPSLHSRVFEPYIQLEKSLKFNQGMGMGLSIVKKIVNDLKGTIKLESEPGHGTTISVYLQRHVLTDGEQPVQHDVTIDEVSPIILTETLDKVSDSSRPVIMVVEDNQEMLSYLVKNLEEKYNVYVAASGAEALEKLKFIAHIDLIVSDVMMNGMDGMEFCRVLSMSEFYRHIPFIFLTAKTTATDKLTALRLGAIDYIEKPFIVDHLMLKIESLLSNIRKQKAAVIQAYHLFLQDPATPVSGPGSREFEMNCKKYDLTQREIEIISLLMKGQPYKVIGSSLAISSKTVARHVATIFAKLDVNNKIELINKLMPGKSPAVSDEV</sequence>
<dbReference type="SMART" id="SM00387">
    <property type="entry name" value="HATPase_c"/>
    <property type="match status" value="1"/>
</dbReference>
<evidence type="ECO:0000256" key="4">
    <source>
        <dbReference type="ARBA" id="ARBA00023125"/>
    </source>
</evidence>
<dbReference type="CDD" id="cd17574">
    <property type="entry name" value="REC_OmpR"/>
    <property type="match status" value="1"/>
</dbReference>
<dbReference type="GO" id="GO:0003677">
    <property type="term" value="F:DNA binding"/>
    <property type="evidence" value="ECO:0007669"/>
    <property type="project" value="UniProtKB-KW"/>
</dbReference>
<keyword evidence="6" id="KW-1133">Transmembrane helix</keyword>
<dbReference type="PANTHER" id="PTHR43547">
    <property type="entry name" value="TWO-COMPONENT HISTIDINE KINASE"/>
    <property type="match status" value="1"/>
</dbReference>
<dbReference type="InterPro" id="IPR036097">
    <property type="entry name" value="HisK_dim/P_sf"/>
</dbReference>
<evidence type="ECO:0000313" key="10">
    <source>
        <dbReference type="EMBL" id="MBT1696397.1"/>
    </source>
</evidence>
<dbReference type="Pfam" id="PF00072">
    <property type="entry name" value="Response_reg"/>
    <property type="match status" value="1"/>
</dbReference>
<dbReference type="Pfam" id="PF00196">
    <property type="entry name" value="GerE"/>
    <property type="match status" value="1"/>
</dbReference>
<dbReference type="InterPro" id="IPR036890">
    <property type="entry name" value="HATPase_C_sf"/>
</dbReference>
<feature type="domain" description="HTH luxR-type" evidence="7">
    <location>
        <begin position="682"/>
        <end position="747"/>
    </location>
</feature>
<dbReference type="Pfam" id="PF02518">
    <property type="entry name" value="HATPase_c"/>
    <property type="match status" value="1"/>
</dbReference>
<comment type="caution">
    <text evidence="10">The sequence shown here is derived from an EMBL/GenBank/DDBJ whole genome shotgun (WGS) entry which is preliminary data.</text>
</comment>
<evidence type="ECO:0000259" key="7">
    <source>
        <dbReference type="PROSITE" id="PS50043"/>
    </source>
</evidence>
<dbReference type="InterPro" id="IPR004358">
    <property type="entry name" value="Sig_transdc_His_kin-like_C"/>
</dbReference>
<dbReference type="PRINTS" id="PR00038">
    <property type="entry name" value="HTHLUXR"/>
</dbReference>
<dbReference type="SUPFAM" id="SSF46894">
    <property type="entry name" value="C-terminal effector domain of the bipartite response regulators"/>
    <property type="match status" value="1"/>
</dbReference>
<dbReference type="SMART" id="SM00421">
    <property type="entry name" value="HTH_LUXR"/>
    <property type="match status" value="1"/>
</dbReference>
<dbReference type="PROSITE" id="PS50110">
    <property type="entry name" value="RESPONSE_REGULATORY"/>
    <property type="match status" value="1"/>
</dbReference>
<evidence type="ECO:0000313" key="11">
    <source>
        <dbReference type="Proteomes" id="UP001319200"/>
    </source>
</evidence>
<evidence type="ECO:0000256" key="3">
    <source>
        <dbReference type="ARBA" id="ARBA00022553"/>
    </source>
</evidence>
<feature type="transmembrane region" description="Helical" evidence="6">
    <location>
        <begin position="21"/>
        <end position="41"/>
    </location>
</feature>
<dbReference type="SUPFAM" id="SSF52172">
    <property type="entry name" value="CheY-like"/>
    <property type="match status" value="1"/>
</dbReference>
<keyword evidence="6" id="KW-0812">Transmembrane</keyword>
<feature type="transmembrane region" description="Helical" evidence="6">
    <location>
        <begin position="222"/>
        <end position="240"/>
    </location>
</feature>
<dbReference type="Gene3D" id="3.40.50.2300">
    <property type="match status" value="1"/>
</dbReference>
<dbReference type="SUPFAM" id="SSF47384">
    <property type="entry name" value="Homodimeric domain of signal transducing histidine kinase"/>
    <property type="match status" value="1"/>
</dbReference>
<keyword evidence="4" id="KW-0238">DNA-binding</keyword>
<accession>A0AAP2GND4</accession>
<dbReference type="InterPro" id="IPR003594">
    <property type="entry name" value="HATPase_dom"/>
</dbReference>
<evidence type="ECO:0000256" key="2">
    <source>
        <dbReference type="ARBA" id="ARBA00012438"/>
    </source>
</evidence>
<dbReference type="InterPro" id="IPR005467">
    <property type="entry name" value="His_kinase_dom"/>
</dbReference>
<keyword evidence="3 5" id="KW-0597">Phosphoprotein</keyword>
<dbReference type="EMBL" id="JAHESF010000004">
    <property type="protein sequence ID" value="MBT1696397.1"/>
    <property type="molecule type" value="Genomic_DNA"/>
</dbReference>
<evidence type="ECO:0000256" key="1">
    <source>
        <dbReference type="ARBA" id="ARBA00000085"/>
    </source>
</evidence>
<feature type="modified residue" description="4-aspartylphosphate" evidence="5">
    <location>
        <position position="580"/>
    </location>
</feature>
<dbReference type="EC" id="2.7.13.3" evidence="2"/>
<dbReference type="Gene3D" id="3.30.565.10">
    <property type="entry name" value="Histidine kinase-like ATPase, C-terminal domain"/>
    <property type="match status" value="1"/>
</dbReference>
<feature type="domain" description="Response regulatory" evidence="9">
    <location>
        <begin position="531"/>
        <end position="647"/>
    </location>
</feature>
<dbReference type="GO" id="GO:0006355">
    <property type="term" value="P:regulation of DNA-templated transcription"/>
    <property type="evidence" value="ECO:0007669"/>
    <property type="project" value="InterPro"/>
</dbReference>
<proteinExistence type="predicted"/>
<evidence type="ECO:0000259" key="9">
    <source>
        <dbReference type="PROSITE" id="PS50110"/>
    </source>
</evidence>
<dbReference type="InterPro" id="IPR000792">
    <property type="entry name" value="Tscrpt_reg_LuxR_C"/>
</dbReference>
<evidence type="ECO:0000256" key="6">
    <source>
        <dbReference type="SAM" id="Phobius"/>
    </source>
</evidence>